<dbReference type="InterPro" id="IPR005876">
    <property type="entry name" value="Co_trans_ATP-bd"/>
</dbReference>
<dbReference type="PANTHER" id="PTHR43553">
    <property type="entry name" value="HEAVY METAL TRANSPORTER"/>
    <property type="match status" value="1"/>
</dbReference>
<dbReference type="AlphaFoldDB" id="A0A9J6QWV3"/>
<keyword evidence="4 10" id="KW-1003">Cell membrane</keyword>
<gene>
    <name evidence="12" type="ORF">OBO34_16620</name>
</gene>
<dbReference type="EMBL" id="JAOSHN010000007">
    <property type="protein sequence ID" value="MCU7379966.1"/>
    <property type="molecule type" value="Genomic_DNA"/>
</dbReference>
<comment type="subcellular location">
    <subcellularLocation>
        <location evidence="1 10">Cell membrane</location>
        <topology evidence="1 10">Peripheral membrane protein</topology>
    </subcellularLocation>
</comment>
<keyword evidence="5 10" id="KW-0547">Nucleotide-binding</keyword>
<dbReference type="Pfam" id="PF00005">
    <property type="entry name" value="ABC_tran"/>
    <property type="match status" value="1"/>
</dbReference>
<dbReference type="PANTHER" id="PTHR43553:SF24">
    <property type="entry name" value="ENERGY-COUPLING FACTOR TRANSPORTER ATP-BINDING PROTEIN ECFA1"/>
    <property type="match status" value="1"/>
</dbReference>
<organism evidence="12 13">
    <name type="scientific">Hominibacterium faecale</name>
    <dbReference type="NCBI Taxonomy" id="2839743"/>
    <lineage>
        <taxon>Bacteria</taxon>
        <taxon>Bacillati</taxon>
        <taxon>Bacillota</taxon>
        <taxon>Clostridia</taxon>
        <taxon>Peptostreptococcales</taxon>
        <taxon>Anaerovoracaceae</taxon>
        <taxon>Hominibacterium</taxon>
    </lineage>
</organism>
<dbReference type="NCBIfam" id="TIGR01166">
    <property type="entry name" value="cbiO"/>
    <property type="match status" value="1"/>
</dbReference>
<sequence length="285" mass="31524">MKEAEPIVRAEDVSYTYEDGTQALKGISLTVRAGERVAVMGANGSGKSTFFLHLNGILKPQEGRIFIGGKPIDYSRKGLLEVRKKVGIVFQNPDNQLFSASVKQEISFGILNLGASETEAEKQVEQVMEELEINPFAHKPTHFLSGGQKKRVSIADILVMGPELILLDEPAAALDPKHARMIDGIVDQLSRRGITILLSTHDVERALIWADRVVLFDEGVIAGEGSPEEIFRNDAILKQTNLEKPTVFQIFDTLCEEGILDPKLDPPHRVEELAAYIRQKGTEQL</sequence>
<feature type="domain" description="ABC transporter" evidence="11">
    <location>
        <begin position="8"/>
        <end position="243"/>
    </location>
</feature>
<accession>A0A9J6QWV3</accession>
<evidence type="ECO:0000256" key="10">
    <source>
        <dbReference type="RuleBase" id="RU364103"/>
    </source>
</evidence>
<protein>
    <recommendedName>
        <fullName evidence="10">ABC transporter ATP-binding protein</fullName>
    </recommendedName>
</protein>
<dbReference type="GO" id="GO:0005524">
    <property type="term" value="F:ATP binding"/>
    <property type="evidence" value="ECO:0007669"/>
    <property type="project" value="UniProtKB-UniRule"/>
</dbReference>
<evidence type="ECO:0000259" key="11">
    <source>
        <dbReference type="PROSITE" id="PS50893"/>
    </source>
</evidence>
<proteinExistence type="inferred from homology"/>
<evidence type="ECO:0000256" key="9">
    <source>
        <dbReference type="ARBA" id="ARBA00025157"/>
    </source>
</evidence>
<evidence type="ECO:0000256" key="1">
    <source>
        <dbReference type="ARBA" id="ARBA00004202"/>
    </source>
</evidence>
<comment type="function">
    <text evidence="9">Probably part of an ABC transporter complex. Responsible for energy coupling to the transport system.</text>
</comment>
<dbReference type="RefSeq" id="WP_148394608.1">
    <property type="nucleotide sequence ID" value="NZ_JAOSHN010000007.1"/>
</dbReference>
<name>A0A9J6QWV3_9FIRM</name>
<dbReference type="SUPFAM" id="SSF52540">
    <property type="entry name" value="P-loop containing nucleoside triphosphate hydrolases"/>
    <property type="match status" value="1"/>
</dbReference>
<dbReference type="PROSITE" id="PS50893">
    <property type="entry name" value="ABC_TRANSPORTER_2"/>
    <property type="match status" value="1"/>
</dbReference>
<evidence type="ECO:0000256" key="7">
    <source>
        <dbReference type="ARBA" id="ARBA00022967"/>
    </source>
</evidence>
<dbReference type="Gene3D" id="3.40.50.300">
    <property type="entry name" value="P-loop containing nucleotide triphosphate hydrolases"/>
    <property type="match status" value="1"/>
</dbReference>
<dbReference type="InterPro" id="IPR003439">
    <property type="entry name" value="ABC_transporter-like_ATP-bd"/>
</dbReference>
<dbReference type="SMART" id="SM00382">
    <property type="entry name" value="AAA"/>
    <property type="match status" value="1"/>
</dbReference>
<dbReference type="GO" id="GO:0006824">
    <property type="term" value="P:cobalt ion transport"/>
    <property type="evidence" value="ECO:0007669"/>
    <property type="project" value="InterPro"/>
</dbReference>
<evidence type="ECO:0000313" key="13">
    <source>
        <dbReference type="Proteomes" id="UP001065549"/>
    </source>
</evidence>
<dbReference type="GO" id="GO:0043190">
    <property type="term" value="C:ATP-binding cassette (ABC) transporter complex"/>
    <property type="evidence" value="ECO:0007669"/>
    <property type="project" value="TreeGrafter"/>
</dbReference>
<dbReference type="InterPro" id="IPR017871">
    <property type="entry name" value="ABC_transporter-like_CS"/>
</dbReference>
<evidence type="ECO:0000313" key="12">
    <source>
        <dbReference type="EMBL" id="MCU7379966.1"/>
    </source>
</evidence>
<evidence type="ECO:0000256" key="2">
    <source>
        <dbReference type="ARBA" id="ARBA00005417"/>
    </source>
</evidence>
<evidence type="ECO:0000256" key="6">
    <source>
        <dbReference type="ARBA" id="ARBA00022840"/>
    </source>
</evidence>
<dbReference type="CDD" id="cd03225">
    <property type="entry name" value="ABC_cobalt_CbiO_domain1"/>
    <property type="match status" value="1"/>
</dbReference>
<comment type="caution">
    <text evidence="12">The sequence shown here is derived from an EMBL/GenBank/DDBJ whole genome shotgun (WGS) entry which is preliminary data.</text>
</comment>
<reference evidence="12" key="1">
    <citation type="submission" date="2022-09" db="EMBL/GenBank/DDBJ databases">
        <title>Culturomic study of gut microbiota in children with autism spectrum disorder.</title>
        <authorList>
            <person name="Efimov B.A."/>
            <person name="Chaplin A.V."/>
            <person name="Sokolova S.R."/>
            <person name="Pikina A.P."/>
            <person name="Korzhanova M."/>
            <person name="Belova V."/>
            <person name="Korostin D."/>
        </authorList>
    </citation>
    <scope>NUCLEOTIDE SEQUENCE</scope>
    <source>
        <strain evidence="12">ASD5510</strain>
    </source>
</reference>
<dbReference type="InterPro" id="IPR050095">
    <property type="entry name" value="ECF_ABC_transporter_ATP-bd"/>
</dbReference>
<dbReference type="InterPro" id="IPR003593">
    <property type="entry name" value="AAA+_ATPase"/>
</dbReference>
<evidence type="ECO:0000256" key="5">
    <source>
        <dbReference type="ARBA" id="ARBA00022741"/>
    </source>
</evidence>
<dbReference type="Proteomes" id="UP001065549">
    <property type="component" value="Unassembled WGS sequence"/>
</dbReference>
<dbReference type="FunFam" id="3.40.50.300:FF:000224">
    <property type="entry name" value="Energy-coupling factor transporter ATP-binding protein EcfA"/>
    <property type="match status" value="1"/>
</dbReference>
<dbReference type="InterPro" id="IPR015856">
    <property type="entry name" value="ABC_transpr_CbiO/EcfA_su"/>
</dbReference>
<keyword evidence="13" id="KW-1185">Reference proteome</keyword>
<dbReference type="GO" id="GO:0042626">
    <property type="term" value="F:ATPase-coupled transmembrane transporter activity"/>
    <property type="evidence" value="ECO:0007669"/>
    <property type="project" value="TreeGrafter"/>
</dbReference>
<keyword evidence="3 10" id="KW-0813">Transport</keyword>
<keyword evidence="6 10" id="KW-0067">ATP-binding</keyword>
<comment type="similarity">
    <text evidence="2 10">Belongs to the ABC transporter superfamily.</text>
</comment>
<dbReference type="PROSITE" id="PS00211">
    <property type="entry name" value="ABC_TRANSPORTER_1"/>
    <property type="match status" value="1"/>
</dbReference>
<evidence type="ECO:0000256" key="3">
    <source>
        <dbReference type="ARBA" id="ARBA00022448"/>
    </source>
</evidence>
<dbReference type="InterPro" id="IPR027417">
    <property type="entry name" value="P-loop_NTPase"/>
</dbReference>
<keyword evidence="8 10" id="KW-0472">Membrane</keyword>
<evidence type="ECO:0000256" key="8">
    <source>
        <dbReference type="ARBA" id="ARBA00023136"/>
    </source>
</evidence>
<dbReference type="GO" id="GO:0016887">
    <property type="term" value="F:ATP hydrolysis activity"/>
    <property type="evidence" value="ECO:0007669"/>
    <property type="project" value="InterPro"/>
</dbReference>
<evidence type="ECO:0000256" key="4">
    <source>
        <dbReference type="ARBA" id="ARBA00022475"/>
    </source>
</evidence>
<comment type="function">
    <text evidence="10">Part of an ABC transporter complex. Responsible for energy coupling to the transport system.</text>
</comment>
<keyword evidence="7" id="KW-1278">Translocase</keyword>